<reference evidence="2 3" key="1">
    <citation type="journal article" date="2007" name="Nature">
        <title>Evolution of genes and genomes on the Drosophila phylogeny.</title>
        <authorList>
            <consortium name="Drosophila 12 Genomes Consortium"/>
            <person name="Clark A.G."/>
            <person name="Eisen M.B."/>
            <person name="Smith D.R."/>
            <person name="Bergman C.M."/>
            <person name="Oliver B."/>
            <person name="Markow T.A."/>
            <person name="Kaufman T.C."/>
            <person name="Kellis M."/>
            <person name="Gelbart W."/>
            <person name="Iyer V.N."/>
            <person name="Pollard D.A."/>
            <person name="Sackton T.B."/>
            <person name="Larracuente A.M."/>
            <person name="Singh N.D."/>
            <person name="Abad J.P."/>
            <person name="Abt D.N."/>
            <person name="Adryan B."/>
            <person name="Aguade M."/>
            <person name="Akashi H."/>
            <person name="Anderson W.W."/>
            <person name="Aquadro C.F."/>
            <person name="Ardell D.H."/>
            <person name="Arguello R."/>
            <person name="Artieri C.G."/>
            <person name="Barbash D.A."/>
            <person name="Barker D."/>
            <person name="Barsanti P."/>
            <person name="Batterham P."/>
            <person name="Batzoglou S."/>
            <person name="Begun D."/>
            <person name="Bhutkar A."/>
            <person name="Blanco E."/>
            <person name="Bosak S.A."/>
            <person name="Bradley R.K."/>
            <person name="Brand A.D."/>
            <person name="Brent M.R."/>
            <person name="Brooks A.N."/>
            <person name="Brown R.H."/>
            <person name="Butlin R.K."/>
            <person name="Caggese C."/>
            <person name="Calvi B.R."/>
            <person name="Bernardo de Carvalho A."/>
            <person name="Caspi A."/>
            <person name="Castrezana S."/>
            <person name="Celniker S.E."/>
            <person name="Chang J.L."/>
            <person name="Chapple C."/>
            <person name="Chatterji S."/>
            <person name="Chinwalla A."/>
            <person name="Civetta A."/>
            <person name="Clifton S.W."/>
            <person name="Comeron J.M."/>
            <person name="Costello J.C."/>
            <person name="Coyne J.A."/>
            <person name="Daub J."/>
            <person name="David R.G."/>
            <person name="Delcher A.L."/>
            <person name="Delehaunty K."/>
            <person name="Do C.B."/>
            <person name="Ebling H."/>
            <person name="Edwards K."/>
            <person name="Eickbush T."/>
            <person name="Evans J.D."/>
            <person name="Filipski A."/>
            <person name="Findeiss S."/>
            <person name="Freyhult E."/>
            <person name="Fulton L."/>
            <person name="Fulton R."/>
            <person name="Garcia A.C."/>
            <person name="Gardiner A."/>
            <person name="Garfield D.A."/>
            <person name="Garvin B.E."/>
            <person name="Gibson G."/>
            <person name="Gilbert D."/>
            <person name="Gnerre S."/>
            <person name="Godfrey J."/>
            <person name="Good R."/>
            <person name="Gotea V."/>
            <person name="Gravely B."/>
            <person name="Greenberg A.J."/>
            <person name="Griffiths-Jones S."/>
            <person name="Gross S."/>
            <person name="Guigo R."/>
            <person name="Gustafson E.A."/>
            <person name="Haerty W."/>
            <person name="Hahn M.W."/>
            <person name="Halligan D.L."/>
            <person name="Halpern A.L."/>
            <person name="Halter G.M."/>
            <person name="Han M.V."/>
            <person name="Heger A."/>
            <person name="Hillier L."/>
            <person name="Hinrichs A.S."/>
            <person name="Holmes I."/>
            <person name="Hoskins R.A."/>
            <person name="Hubisz M.J."/>
            <person name="Hultmark D."/>
            <person name="Huntley M.A."/>
            <person name="Jaffe D.B."/>
            <person name="Jagadeeshan S."/>
            <person name="Jeck W.R."/>
            <person name="Johnson J."/>
            <person name="Jones C.D."/>
            <person name="Jordan W.C."/>
            <person name="Karpen G.H."/>
            <person name="Kataoka E."/>
            <person name="Keightley P.D."/>
            <person name="Kheradpour P."/>
            <person name="Kirkness E.F."/>
            <person name="Koerich L.B."/>
            <person name="Kristiansen K."/>
            <person name="Kudrna D."/>
            <person name="Kulathinal R.J."/>
            <person name="Kumar S."/>
            <person name="Kwok R."/>
            <person name="Lander E."/>
            <person name="Langley C.H."/>
            <person name="Lapoint R."/>
            <person name="Lazzaro B.P."/>
            <person name="Lee S.J."/>
            <person name="Levesque L."/>
            <person name="Li R."/>
            <person name="Lin C.F."/>
            <person name="Lin M.F."/>
            <person name="Lindblad-Toh K."/>
            <person name="Llopart A."/>
            <person name="Long M."/>
            <person name="Low L."/>
            <person name="Lozovsky E."/>
            <person name="Lu J."/>
            <person name="Luo M."/>
            <person name="Machado C.A."/>
            <person name="Makalowski W."/>
            <person name="Marzo M."/>
            <person name="Matsuda M."/>
            <person name="Matzkin L."/>
            <person name="McAllister B."/>
            <person name="McBride C.S."/>
            <person name="McKernan B."/>
            <person name="McKernan K."/>
            <person name="Mendez-Lago M."/>
            <person name="Minx P."/>
            <person name="Mollenhauer M.U."/>
            <person name="Montooth K."/>
            <person name="Mount S.M."/>
            <person name="Mu X."/>
            <person name="Myers E."/>
            <person name="Negre B."/>
            <person name="Newfeld S."/>
            <person name="Nielsen R."/>
            <person name="Noor M.A."/>
            <person name="O'Grady P."/>
            <person name="Pachter L."/>
            <person name="Papaceit M."/>
            <person name="Parisi M.J."/>
            <person name="Parisi M."/>
            <person name="Parts L."/>
            <person name="Pedersen J.S."/>
            <person name="Pesole G."/>
            <person name="Phillippy A.M."/>
            <person name="Ponting C.P."/>
            <person name="Pop M."/>
            <person name="Porcelli D."/>
            <person name="Powell J.R."/>
            <person name="Prohaska S."/>
            <person name="Pruitt K."/>
            <person name="Puig M."/>
            <person name="Quesneville H."/>
            <person name="Ram K.R."/>
            <person name="Rand D."/>
            <person name="Rasmussen M.D."/>
            <person name="Reed L.K."/>
            <person name="Reenan R."/>
            <person name="Reily A."/>
            <person name="Remington K.A."/>
            <person name="Rieger T.T."/>
            <person name="Ritchie M.G."/>
            <person name="Robin C."/>
            <person name="Rogers Y.H."/>
            <person name="Rohde C."/>
            <person name="Rozas J."/>
            <person name="Rubenfield M.J."/>
            <person name="Ruiz A."/>
            <person name="Russo S."/>
            <person name="Salzberg S.L."/>
            <person name="Sanchez-Gracia A."/>
            <person name="Saranga D.J."/>
            <person name="Sato H."/>
            <person name="Schaeffer S.W."/>
            <person name="Schatz M.C."/>
            <person name="Schlenke T."/>
            <person name="Schwartz R."/>
            <person name="Segarra C."/>
            <person name="Singh R.S."/>
            <person name="Sirot L."/>
            <person name="Sirota M."/>
            <person name="Sisneros N.B."/>
            <person name="Smith C.D."/>
            <person name="Smith T.F."/>
            <person name="Spieth J."/>
            <person name="Stage D.E."/>
            <person name="Stark A."/>
            <person name="Stephan W."/>
            <person name="Strausberg R.L."/>
            <person name="Strempel S."/>
            <person name="Sturgill D."/>
            <person name="Sutton G."/>
            <person name="Sutton G.G."/>
            <person name="Tao W."/>
            <person name="Teichmann S."/>
            <person name="Tobari Y.N."/>
            <person name="Tomimura Y."/>
            <person name="Tsolas J.M."/>
            <person name="Valente V.L."/>
            <person name="Venter E."/>
            <person name="Venter J.C."/>
            <person name="Vicario S."/>
            <person name="Vieira F.G."/>
            <person name="Vilella A.J."/>
            <person name="Villasante A."/>
            <person name="Walenz B."/>
            <person name="Wang J."/>
            <person name="Wasserman M."/>
            <person name="Watts T."/>
            <person name="Wilson D."/>
            <person name="Wilson R.K."/>
            <person name="Wing R.A."/>
            <person name="Wolfner M.F."/>
            <person name="Wong A."/>
            <person name="Wong G.K."/>
            <person name="Wu C.I."/>
            <person name="Wu G."/>
            <person name="Yamamoto D."/>
            <person name="Yang H.P."/>
            <person name="Yang S.P."/>
            <person name="Yorke J.A."/>
            <person name="Yoshida K."/>
            <person name="Zdobnov E."/>
            <person name="Zhang P."/>
            <person name="Zhang Y."/>
            <person name="Zimin A.V."/>
            <person name="Baldwin J."/>
            <person name="Abdouelleil A."/>
            <person name="Abdulkadir J."/>
            <person name="Abebe A."/>
            <person name="Abera B."/>
            <person name="Abreu J."/>
            <person name="Acer S.C."/>
            <person name="Aftuck L."/>
            <person name="Alexander A."/>
            <person name="An P."/>
            <person name="Anderson E."/>
            <person name="Anderson S."/>
            <person name="Arachi H."/>
            <person name="Azer M."/>
            <person name="Bachantsang P."/>
            <person name="Barry A."/>
            <person name="Bayul T."/>
            <person name="Berlin A."/>
            <person name="Bessette D."/>
            <person name="Bloom T."/>
            <person name="Blye J."/>
            <person name="Boguslavskiy L."/>
            <person name="Bonnet C."/>
            <person name="Boukhgalter B."/>
            <person name="Bourzgui I."/>
            <person name="Brown A."/>
            <person name="Cahill P."/>
            <person name="Channer S."/>
            <person name="Cheshatsang Y."/>
            <person name="Chuda L."/>
            <person name="Citroen M."/>
            <person name="Collymore A."/>
            <person name="Cooke P."/>
            <person name="Costello M."/>
            <person name="D'Aco K."/>
            <person name="Daza R."/>
            <person name="De Haan G."/>
            <person name="DeGray S."/>
            <person name="DeMaso C."/>
            <person name="Dhargay N."/>
            <person name="Dooley K."/>
            <person name="Dooley E."/>
            <person name="Doricent M."/>
            <person name="Dorje P."/>
            <person name="Dorjee K."/>
            <person name="Dupes A."/>
            <person name="Elong R."/>
            <person name="Falk J."/>
            <person name="Farina A."/>
            <person name="Faro S."/>
            <person name="Ferguson D."/>
            <person name="Fisher S."/>
            <person name="Foley C.D."/>
            <person name="Franke A."/>
            <person name="Friedrich D."/>
            <person name="Gadbois L."/>
            <person name="Gearin G."/>
            <person name="Gearin C.R."/>
            <person name="Giannoukos G."/>
            <person name="Goode T."/>
            <person name="Graham J."/>
            <person name="Grandbois E."/>
            <person name="Grewal S."/>
            <person name="Gyaltsen K."/>
            <person name="Hafez N."/>
            <person name="Hagos B."/>
            <person name="Hall J."/>
            <person name="Henson C."/>
            <person name="Hollinger A."/>
            <person name="Honan T."/>
            <person name="Huard M.D."/>
            <person name="Hughes L."/>
            <person name="Hurhula B."/>
            <person name="Husby M.E."/>
            <person name="Kamat A."/>
            <person name="Kanga B."/>
            <person name="Kashin S."/>
            <person name="Khazanovich D."/>
            <person name="Kisner P."/>
            <person name="Lance K."/>
            <person name="Lara M."/>
            <person name="Lee W."/>
            <person name="Lennon N."/>
            <person name="Letendre F."/>
            <person name="LeVine R."/>
            <person name="Lipovsky A."/>
            <person name="Liu X."/>
            <person name="Liu J."/>
            <person name="Liu S."/>
            <person name="Lokyitsang T."/>
            <person name="Lokyitsang Y."/>
            <person name="Lubonja R."/>
            <person name="Lui A."/>
            <person name="MacDonald P."/>
            <person name="Magnisalis V."/>
            <person name="Maru K."/>
            <person name="Matthews C."/>
            <person name="McCusker W."/>
            <person name="McDonough S."/>
            <person name="Mehta T."/>
            <person name="Meldrim J."/>
            <person name="Meneus L."/>
            <person name="Mihai O."/>
            <person name="Mihalev A."/>
            <person name="Mihova T."/>
            <person name="Mittelman R."/>
            <person name="Mlenga V."/>
            <person name="Montmayeur A."/>
            <person name="Mulrain L."/>
            <person name="Navidi A."/>
            <person name="Naylor J."/>
            <person name="Negash T."/>
            <person name="Nguyen T."/>
            <person name="Nguyen N."/>
            <person name="Nicol R."/>
            <person name="Norbu C."/>
            <person name="Norbu N."/>
            <person name="Novod N."/>
            <person name="O'Neill B."/>
            <person name="Osman S."/>
            <person name="Markiewicz E."/>
            <person name="Oyono O.L."/>
            <person name="Patti C."/>
            <person name="Phunkhang P."/>
            <person name="Pierre F."/>
            <person name="Priest M."/>
            <person name="Raghuraman S."/>
            <person name="Rege F."/>
            <person name="Reyes R."/>
            <person name="Rise C."/>
            <person name="Rogov P."/>
            <person name="Ross K."/>
            <person name="Ryan E."/>
            <person name="Settipalli S."/>
            <person name="Shea T."/>
            <person name="Sherpa N."/>
            <person name="Shi L."/>
            <person name="Shih D."/>
            <person name="Sparrow T."/>
            <person name="Spaulding J."/>
            <person name="Stalker J."/>
            <person name="Stange-Thomann N."/>
            <person name="Stavropoulos S."/>
            <person name="Stone C."/>
            <person name="Strader C."/>
            <person name="Tesfaye S."/>
            <person name="Thomson T."/>
            <person name="Thoulutsang Y."/>
            <person name="Thoulutsang D."/>
            <person name="Topham K."/>
            <person name="Topping I."/>
            <person name="Tsamla T."/>
            <person name="Vassiliev H."/>
            <person name="Vo A."/>
            <person name="Wangchuk T."/>
            <person name="Wangdi T."/>
            <person name="Weiand M."/>
            <person name="Wilkinson J."/>
            <person name="Wilson A."/>
            <person name="Yadav S."/>
            <person name="Young G."/>
            <person name="Yu Q."/>
            <person name="Zembek L."/>
            <person name="Zhong D."/>
            <person name="Zimmer A."/>
            <person name="Zwirko Z."/>
            <person name="Jaffe D.B."/>
            <person name="Alvarez P."/>
            <person name="Brockman W."/>
            <person name="Butler J."/>
            <person name="Chin C."/>
            <person name="Gnerre S."/>
            <person name="Grabherr M."/>
            <person name="Kleber M."/>
            <person name="Mauceli E."/>
            <person name="MacCallum I."/>
        </authorList>
    </citation>
    <scope>NUCLEOTIDE SEQUENCE [LARGE SCALE GENOMIC DNA]</scope>
    <source>
        <strain evidence="3">Tucson 14030-0811.24</strain>
    </source>
</reference>
<feature type="compositionally biased region" description="Polar residues" evidence="1">
    <location>
        <begin position="27"/>
        <end position="40"/>
    </location>
</feature>
<dbReference type="InParanoid" id="A0A0Q9X232"/>
<evidence type="ECO:0000313" key="2">
    <source>
        <dbReference type="EMBL" id="KRF98268.1"/>
    </source>
</evidence>
<dbReference type="Proteomes" id="UP000007798">
    <property type="component" value="Unassembled WGS sequence"/>
</dbReference>
<evidence type="ECO:0000313" key="3">
    <source>
        <dbReference type="Proteomes" id="UP000007798"/>
    </source>
</evidence>
<gene>
    <name evidence="2" type="primary">Dwil\GK27619</name>
    <name evidence="2" type="ORF">Dwil_GK27619</name>
</gene>
<dbReference type="OrthoDB" id="7860528at2759"/>
<dbReference type="AlphaFoldDB" id="A0A0Q9X232"/>
<feature type="compositionally biased region" description="Basic residues" evidence="1">
    <location>
        <begin position="9"/>
        <end position="26"/>
    </location>
</feature>
<evidence type="ECO:0000256" key="1">
    <source>
        <dbReference type="SAM" id="MobiDB-lite"/>
    </source>
</evidence>
<keyword evidence="3" id="KW-1185">Reference proteome</keyword>
<dbReference type="STRING" id="7260.A0A0Q9X232"/>
<dbReference type="EMBL" id="CH963852">
    <property type="protein sequence ID" value="KRF98268.1"/>
    <property type="molecule type" value="Genomic_DNA"/>
</dbReference>
<accession>A0A0Q9X232</accession>
<sequence length="351" mass="39235">MMMHVPVAHARKKRRRRWSCKGRSTKKSTSNKGNQRQQISANSKKKTQACSCCSCEEPKPCDCCSCQSATCSCHESTSCCEESPVCQQEENVACGSSHIQKPCTDCSMIPEISQQICELQKRLELKAKEDCVQSELLKDICSKVNDLSCTVKTLTKQCKEQSKMMCPAAALPPPKPPCQPKCEPCPKKKVSSTCQFCCDKNLPVLNDLKCALLDVIGKRQFDDVVLTILLRADNVYHVNIKDINNGSVLGCLLVNDVAIKDANKFGLFKQVLTFFMIDVRNTLKPCESVFGITFEIVPIKCDKTKFFNRIESLLEFAECDSKLVLTDDDLGYPIREIEVTSLSDIELQSSR</sequence>
<feature type="region of interest" description="Disordered" evidence="1">
    <location>
        <begin position="1"/>
        <end position="40"/>
    </location>
</feature>
<proteinExistence type="predicted"/>
<name>A0A0Q9X232_DROWI</name>
<organism evidence="2 3">
    <name type="scientific">Drosophila willistoni</name>
    <name type="common">Fruit fly</name>
    <dbReference type="NCBI Taxonomy" id="7260"/>
    <lineage>
        <taxon>Eukaryota</taxon>
        <taxon>Metazoa</taxon>
        <taxon>Ecdysozoa</taxon>
        <taxon>Arthropoda</taxon>
        <taxon>Hexapoda</taxon>
        <taxon>Insecta</taxon>
        <taxon>Pterygota</taxon>
        <taxon>Neoptera</taxon>
        <taxon>Endopterygota</taxon>
        <taxon>Diptera</taxon>
        <taxon>Brachycera</taxon>
        <taxon>Muscomorpha</taxon>
        <taxon>Ephydroidea</taxon>
        <taxon>Drosophilidae</taxon>
        <taxon>Drosophila</taxon>
        <taxon>Sophophora</taxon>
    </lineage>
</organism>
<protein>
    <submittedName>
        <fullName evidence="2">Uncharacterized protein</fullName>
    </submittedName>
</protein>